<dbReference type="SUPFAM" id="SSF51395">
    <property type="entry name" value="FMN-linked oxidoreductases"/>
    <property type="match status" value="1"/>
</dbReference>
<gene>
    <name evidence="4" type="ORF">ACFQS9_00765</name>
</gene>
<dbReference type="PANTHER" id="PTHR43656">
    <property type="entry name" value="BINDING OXIDOREDUCTASE, PUTATIVE (AFU_ORTHOLOGUE AFUA_2G08260)-RELATED"/>
    <property type="match status" value="1"/>
</dbReference>
<comment type="caution">
    <text evidence="4">The sequence shown here is derived from an EMBL/GenBank/DDBJ whole genome shotgun (WGS) entry which is preliminary data.</text>
</comment>
<evidence type="ECO:0000259" key="3">
    <source>
        <dbReference type="Pfam" id="PF00724"/>
    </source>
</evidence>
<dbReference type="Gene3D" id="3.20.20.70">
    <property type="entry name" value="Aldolase class I"/>
    <property type="match status" value="1"/>
</dbReference>
<evidence type="ECO:0000256" key="1">
    <source>
        <dbReference type="ARBA" id="ARBA00022630"/>
    </source>
</evidence>
<accession>A0ABW2RRI1</accession>
<dbReference type="Pfam" id="PF00724">
    <property type="entry name" value="Oxidored_FMN"/>
    <property type="match status" value="1"/>
</dbReference>
<evidence type="ECO:0000256" key="2">
    <source>
        <dbReference type="ARBA" id="ARBA00023002"/>
    </source>
</evidence>
<reference evidence="5" key="1">
    <citation type="journal article" date="2019" name="Int. J. Syst. Evol. Microbiol.">
        <title>The Global Catalogue of Microorganisms (GCM) 10K type strain sequencing project: providing services to taxonomists for standard genome sequencing and annotation.</title>
        <authorList>
            <consortium name="The Broad Institute Genomics Platform"/>
            <consortium name="The Broad Institute Genome Sequencing Center for Infectious Disease"/>
            <person name="Wu L."/>
            <person name="Ma J."/>
        </authorList>
    </citation>
    <scope>NUCLEOTIDE SEQUENCE [LARGE SCALE GENOMIC DNA]</scope>
    <source>
        <strain evidence="5">ICMP 19430</strain>
    </source>
</reference>
<feature type="domain" description="NADH:flavin oxidoreductase/NADH oxidase N-terminal" evidence="3">
    <location>
        <begin position="19"/>
        <end position="339"/>
    </location>
</feature>
<dbReference type="InterPro" id="IPR051799">
    <property type="entry name" value="NADH_flavin_oxidoreductase"/>
</dbReference>
<evidence type="ECO:0000313" key="4">
    <source>
        <dbReference type="EMBL" id="MFC7446413.1"/>
    </source>
</evidence>
<dbReference type="CDD" id="cd04733">
    <property type="entry name" value="OYE_like_2_FMN"/>
    <property type="match status" value="1"/>
</dbReference>
<organism evidence="4 5">
    <name type="scientific">Rhodococcus daqingensis</name>
    <dbReference type="NCBI Taxonomy" id="2479363"/>
    <lineage>
        <taxon>Bacteria</taxon>
        <taxon>Bacillati</taxon>
        <taxon>Actinomycetota</taxon>
        <taxon>Actinomycetes</taxon>
        <taxon>Mycobacteriales</taxon>
        <taxon>Nocardiaceae</taxon>
        <taxon>Rhodococcus</taxon>
    </lineage>
</organism>
<dbReference type="Proteomes" id="UP001596484">
    <property type="component" value="Unassembled WGS sequence"/>
</dbReference>
<dbReference type="RefSeq" id="WP_378400550.1">
    <property type="nucleotide sequence ID" value="NZ_JBHTCS010000001.1"/>
</dbReference>
<keyword evidence="1" id="KW-0285">Flavoprotein</keyword>
<dbReference type="InterPro" id="IPR001155">
    <property type="entry name" value="OxRdtase_FMN_N"/>
</dbReference>
<dbReference type="EMBL" id="JBHTCS010000001">
    <property type="protein sequence ID" value="MFC7446413.1"/>
    <property type="molecule type" value="Genomic_DNA"/>
</dbReference>
<evidence type="ECO:0000313" key="5">
    <source>
        <dbReference type="Proteomes" id="UP001596484"/>
    </source>
</evidence>
<proteinExistence type="predicted"/>
<dbReference type="PANTHER" id="PTHR43656:SF2">
    <property type="entry name" value="BINDING OXIDOREDUCTASE, PUTATIVE (AFU_ORTHOLOGUE AFUA_2G08260)-RELATED"/>
    <property type="match status" value="1"/>
</dbReference>
<keyword evidence="2" id="KW-0560">Oxidoreductase</keyword>
<dbReference type="InterPro" id="IPR013785">
    <property type="entry name" value="Aldolase_TIM"/>
</dbReference>
<sequence>MTETRTSVLAEPVVLPCGATLPNRLAKAGMSEQLATRDGRPTPELNRLYATWGRGGAGLLVTGNVMIDRAALVEPRNIILDDERALPQIRAWSDAGRAAGSAVWMQINHPGRVATVPFTRRPVGPYASREPVPGFNFRKPRELTGADIESLIRRYVRTAELAIAGGFDGVQIHAAHGYLLAQFLSPLANTRGDRYGRDAAGRRRLLLEVVAAVRAALGPHVPISVKLNSKDFQRGGLDESESLDVAVALADAGIDVLEISGGNYAAPAMTGVHHRSREAYFLDYGTRVRRLISTPLMLTGGLRSRDTMERIVHEGAVDIIGMARPMAIVPDYPARILAGEPEPQLPTGPLHLGYRPADGYIQLAAHAAQLHRIGAGLSPLDGAGLGALARSLGRLSLAALTQATVPR</sequence>
<name>A0ABW2RRI1_9NOCA</name>
<keyword evidence="5" id="KW-1185">Reference proteome</keyword>
<protein>
    <submittedName>
        <fullName evidence="4">NADH:flavin oxidoreductase/NADH oxidase family protein</fullName>
    </submittedName>
</protein>